<dbReference type="InterPro" id="IPR042099">
    <property type="entry name" value="ANL_N_sf"/>
</dbReference>
<dbReference type="Gene3D" id="3.30.300.30">
    <property type="match status" value="2"/>
</dbReference>
<dbReference type="GO" id="GO:0005777">
    <property type="term" value="C:peroxisome"/>
    <property type="evidence" value="ECO:0007669"/>
    <property type="project" value="UniProtKB-SubCell"/>
</dbReference>
<dbReference type="GO" id="GO:0016405">
    <property type="term" value="F:CoA-ligase activity"/>
    <property type="evidence" value="ECO:0007669"/>
    <property type="project" value="TreeGrafter"/>
</dbReference>
<evidence type="ECO:0000256" key="2">
    <source>
        <dbReference type="ARBA" id="ARBA00006432"/>
    </source>
</evidence>
<proteinExistence type="inferred from homology"/>
<name>A0A9R0DSY5_SPOFR</name>
<dbReference type="PANTHER" id="PTHR24096:SF149">
    <property type="entry name" value="AMP-BINDING DOMAIN-CONTAINING PROTEIN-RELATED"/>
    <property type="match status" value="1"/>
</dbReference>
<dbReference type="GeneID" id="118274573"/>
<evidence type="ECO:0000259" key="5">
    <source>
        <dbReference type="Pfam" id="PF00501"/>
    </source>
</evidence>
<evidence type="ECO:0000256" key="4">
    <source>
        <dbReference type="ARBA" id="ARBA00023140"/>
    </source>
</evidence>
<reference evidence="8" key="1">
    <citation type="submission" date="2025-08" db="UniProtKB">
        <authorList>
            <consortium name="RefSeq"/>
        </authorList>
    </citation>
    <scope>IDENTIFICATION</scope>
    <source>
        <tissue evidence="8">Whole larval tissue</tissue>
    </source>
</reference>
<evidence type="ECO:0000313" key="7">
    <source>
        <dbReference type="Proteomes" id="UP000829999"/>
    </source>
</evidence>
<dbReference type="Pfam" id="PF00501">
    <property type="entry name" value="AMP-binding"/>
    <property type="match status" value="2"/>
</dbReference>
<dbReference type="OrthoDB" id="10253869at2759"/>
<feature type="domain" description="AMP-binding enzyme C-terminal" evidence="6">
    <location>
        <begin position="962"/>
        <end position="1038"/>
    </location>
</feature>
<keyword evidence="4" id="KW-0576">Peroxisome</keyword>
<comment type="subcellular location">
    <subcellularLocation>
        <location evidence="1">Peroxisome</location>
    </subcellularLocation>
</comment>
<dbReference type="PANTHER" id="PTHR24096">
    <property type="entry name" value="LONG-CHAIN-FATTY-ACID--COA LIGASE"/>
    <property type="match status" value="1"/>
</dbReference>
<organism evidence="7 8">
    <name type="scientific">Spodoptera frugiperda</name>
    <name type="common">Fall armyworm</name>
    <dbReference type="NCBI Taxonomy" id="7108"/>
    <lineage>
        <taxon>Eukaryota</taxon>
        <taxon>Metazoa</taxon>
        <taxon>Ecdysozoa</taxon>
        <taxon>Arthropoda</taxon>
        <taxon>Hexapoda</taxon>
        <taxon>Insecta</taxon>
        <taxon>Pterygota</taxon>
        <taxon>Neoptera</taxon>
        <taxon>Endopterygota</taxon>
        <taxon>Lepidoptera</taxon>
        <taxon>Glossata</taxon>
        <taxon>Ditrysia</taxon>
        <taxon>Noctuoidea</taxon>
        <taxon>Noctuidae</taxon>
        <taxon>Amphipyrinae</taxon>
        <taxon>Spodoptera</taxon>
    </lineage>
</organism>
<dbReference type="InterPro" id="IPR000873">
    <property type="entry name" value="AMP-dep_synth/lig_dom"/>
</dbReference>
<feature type="domain" description="AMP-binding enzyme C-terminal" evidence="6">
    <location>
        <begin position="453"/>
        <end position="511"/>
    </location>
</feature>
<dbReference type="InterPro" id="IPR025110">
    <property type="entry name" value="AMP-bd_C"/>
</dbReference>
<keyword evidence="7" id="KW-1185">Reference proteome</keyword>
<feature type="domain" description="AMP-dependent synthetase/ligase" evidence="5">
    <location>
        <begin position="44"/>
        <end position="402"/>
    </location>
</feature>
<dbReference type="Gene3D" id="3.40.50.12780">
    <property type="entry name" value="N-terminal domain of ligase-like"/>
    <property type="match status" value="2"/>
</dbReference>
<dbReference type="Proteomes" id="UP000829999">
    <property type="component" value="Chromosome 11"/>
</dbReference>
<gene>
    <name evidence="8" type="primary">LOC118274573</name>
</gene>
<feature type="domain" description="AMP-dependent synthetase/ligase" evidence="5">
    <location>
        <begin position="553"/>
        <end position="911"/>
    </location>
</feature>
<dbReference type="Pfam" id="PF13193">
    <property type="entry name" value="AMP-binding_C"/>
    <property type="match status" value="2"/>
</dbReference>
<accession>A0A9R0DSY5</accession>
<dbReference type="AlphaFoldDB" id="A0A9R0DSY5"/>
<dbReference type="RefSeq" id="XP_050552678.1">
    <property type="nucleotide sequence ID" value="XM_050696721.1"/>
</dbReference>
<evidence type="ECO:0000313" key="8">
    <source>
        <dbReference type="RefSeq" id="XP_050552678.1"/>
    </source>
</evidence>
<dbReference type="InterPro" id="IPR045851">
    <property type="entry name" value="AMP-bd_C_sf"/>
</dbReference>
<evidence type="ECO:0000259" key="6">
    <source>
        <dbReference type="Pfam" id="PF13193"/>
    </source>
</evidence>
<evidence type="ECO:0000256" key="3">
    <source>
        <dbReference type="ARBA" id="ARBA00022598"/>
    </source>
</evidence>
<protein>
    <submittedName>
        <fullName evidence="8">Uncharacterized protein LOC118274573 isoform X2</fullName>
    </submittedName>
</protein>
<comment type="similarity">
    <text evidence="2">Belongs to the ATP-dependent AMP-binding enzyme family.</text>
</comment>
<evidence type="ECO:0000256" key="1">
    <source>
        <dbReference type="ARBA" id="ARBA00004275"/>
    </source>
</evidence>
<sequence>MATRMYDEVHWYMEEVGARVVAKTGIPSDRHHLGKLMLHSLQDDPDFILQIDGATGESETFGSALDRSIRCAISLTNMGLKKGDVMVLMGPNHLDFCIPHNAAFYLGIMVASVDTTLGVNELRDLFHMNRPNIIFGQSEKMKDIEKALTLSEVEAKLVTFDNDGRHTSLAQLLDVQDKEAIKNFKPTDLDPEETVGYLTSTSGTTGVPKTAMLTHKNLTIGMPYIWVNFSNFPTPTKLVIVTSPAQWLSAGIHYVFSSVFKYTRLQSSAPITPEHFAELVNTYKPTFLATSPNMMVTMMANAKCDFTCFEYVGLGGSAVSQDVIDEVKKKAQTDEVYILYGMSEASGMTVQNDMYSVAGSYGRPIHGIQTKLVDPITNKVITEPNVPGELWYKGPIVFKGYYNNPEVTKEVITEDGWLKSGDIFYRDQYWNLFFVERYKLLLKYRNHQVSPVEIETVIMKHPGVLHAAVTGIPDRECGDLVVACVVPKPGCSPTAQEIKDLVKETLKSTMVKRGNDAVHWYMEEVGARVVAKTGIPSDRHHLGKLILHSLQDDPDFILQIDGATGESETFGSALDRSIRCAVSLTNMGLKQGDVMVLMGPNHIDYCIPHTAGLFLGLKVASIDATLCVNELKQLFETNRPKIIFAQTKKLGDINEALSASKVDAKIVTFDNISIYKTMTELLNDADEASVKKFQPTDFDPSSTIAFLTSTSGTTGIPKTAMITHENLAISLPYIWKTMSKFPSPIKISFVVSPAQWITTGFNYIFSPVLKFTRLQTSKPVTPEHFGDLVNKYRPNYILCNPVLMRTLAEQANCDFTCFEQMSLAGSYVSPELVEKMKKLTQSEDVFIHYGMSELSGTAFVHDCPAPPGSCGRPAGSFDCKLVDPETHKEVTEPHVQGELWFKGPAVFKGYHNNPEVTRETFSDDGWFRCGDIFYRDESWNVYFVERYKSLLKYNNHQVSPLEVEMVIMKHPGVLQVAVTGIPDRECGDLVVACVVPKPGCSLTAQEIKDLVKENLTDTKHLRGGVIFMKSLPITSASKINRQKLKELALTMRRE</sequence>
<dbReference type="SUPFAM" id="SSF56801">
    <property type="entry name" value="Acetyl-CoA synthetase-like"/>
    <property type="match status" value="2"/>
</dbReference>
<keyword evidence="3" id="KW-0436">Ligase</keyword>